<evidence type="ECO:0000259" key="9">
    <source>
        <dbReference type="Pfam" id="PF09976"/>
    </source>
</evidence>
<keyword evidence="3" id="KW-1003">Cell membrane</keyword>
<dbReference type="Pfam" id="PF09976">
    <property type="entry name" value="TPR_21"/>
    <property type="match status" value="1"/>
</dbReference>
<reference evidence="11" key="1">
    <citation type="submission" date="2019-11" db="EMBL/GenBank/DDBJ databases">
        <title>Isolation and characterization of a novel species in the genus Sulfuriferula.</title>
        <authorList>
            <person name="Mochizuki J."/>
            <person name="Kojima H."/>
            <person name="Fukui M."/>
        </authorList>
    </citation>
    <scope>NUCLEOTIDE SEQUENCE [LARGE SCALE GENOMIC DNA]</scope>
    <source>
        <strain evidence="11">SGTM</strain>
    </source>
</reference>
<evidence type="ECO:0000256" key="8">
    <source>
        <dbReference type="SAM" id="Phobius"/>
    </source>
</evidence>
<dbReference type="KEGG" id="sniv:SFSGTM_24190"/>
<evidence type="ECO:0000256" key="2">
    <source>
        <dbReference type="ARBA" id="ARBA00004236"/>
    </source>
</evidence>
<dbReference type="PIRSF" id="PIRSF006170">
    <property type="entry name" value="YfgM"/>
    <property type="match status" value="1"/>
</dbReference>
<keyword evidence="7" id="KW-0143">Chaperone</keyword>
<keyword evidence="5 8" id="KW-1133">Transmembrane helix</keyword>
<evidence type="ECO:0000256" key="3">
    <source>
        <dbReference type="ARBA" id="ARBA00022475"/>
    </source>
</evidence>
<dbReference type="Proteomes" id="UP000463939">
    <property type="component" value="Chromosome"/>
</dbReference>
<evidence type="ECO:0000313" key="11">
    <source>
        <dbReference type="Proteomes" id="UP000463939"/>
    </source>
</evidence>
<evidence type="ECO:0000256" key="5">
    <source>
        <dbReference type="ARBA" id="ARBA00022989"/>
    </source>
</evidence>
<name>A0A809RS60_9PROT</name>
<dbReference type="PANTHER" id="PTHR38035">
    <property type="entry name" value="UPF0070 PROTEIN YFGM"/>
    <property type="match status" value="1"/>
</dbReference>
<organism evidence="10 11">
    <name type="scientific">Sulfuriferula nivalis</name>
    <dbReference type="NCBI Taxonomy" id="2675298"/>
    <lineage>
        <taxon>Bacteria</taxon>
        <taxon>Pseudomonadati</taxon>
        <taxon>Pseudomonadota</taxon>
        <taxon>Betaproteobacteria</taxon>
        <taxon>Nitrosomonadales</taxon>
        <taxon>Sulfuricellaceae</taxon>
        <taxon>Sulfuriferula</taxon>
    </lineage>
</organism>
<dbReference type="PANTHER" id="PTHR38035:SF1">
    <property type="entry name" value="ANCILLARY SECYEG TRANSLOCON SUBUNIT"/>
    <property type="match status" value="1"/>
</dbReference>
<feature type="transmembrane region" description="Helical" evidence="8">
    <location>
        <begin position="21"/>
        <end position="42"/>
    </location>
</feature>
<dbReference type="GO" id="GO:0005886">
    <property type="term" value="C:plasma membrane"/>
    <property type="evidence" value="ECO:0007669"/>
    <property type="project" value="UniProtKB-SubCell"/>
</dbReference>
<keyword evidence="11" id="KW-1185">Reference proteome</keyword>
<keyword evidence="4 8" id="KW-0812">Transmembrane</keyword>
<proteinExistence type="predicted"/>
<evidence type="ECO:0000256" key="4">
    <source>
        <dbReference type="ARBA" id="ARBA00022692"/>
    </source>
</evidence>
<dbReference type="EMBL" id="AP021881">
    <property type="protein sequence ID" value="BBP01711.1"/>
    <property type="molecule type" value="Genomic_DNA"/>
</dbReference>
<sequence>MSLDLEEQEKLDELKDAWKRYGNFIVGALSIAAISYAGWQWWHHTQQQKNAEAAALYGALQTAQKSQQTKIVTDSAKTLTEKYGSTAYAARAALIAAASNVQAQDNKTAKVELQWILDNSKEDAIKSVAALHLAQILYDENDLNGALALLNAAHDESYADLYNDLKGDILAAQNKQADARAAYKIALEKLSADSPYRQVITIKLNAVAGVSMQ</sequence>
<evidence type="ECO:0000256" key="6">
    <source>
        <dbReference type="ARBA" id="ARBA00023136"/>
    </source>
</evidence>
<protein>
    <recommendedName>
        <fullName evidence="9">Ancillary SecYEG translocon subunit/Cell division coordinator CpoB TPR domain-containing protein</fullName>
    </recommendedName>
</protein>
<dbReference type="AlphaFoldDB" id="A0A809RS60"/>
<evidence type="ECO:0000256" key="1">
    <source>
        <dbReference type="ARBA" id="ARBA00004167"/>
    </source>
</evidence>
<dbReference type="RefSeq" id="WP_162085442.1">
    <property type="nucleotide sequence ID" value="NZ_AP021881.1"/>
</dbReference>
<dbReference type="GO" id="GO:0044877">
    <property type="term" value="F:protein-containing complex binding"/>
    <property type="evidence" value="ECO:0007669"/>
    <property type="project" value="InterPro"/>
</dbReference>
<comment type="subcellular location">
    <subcellularLocation>
        <location evidence="2">Cell membrane</location>
    </subcellularLocation>
    <subcellularLocation>
        <location evidence="1">Membrane</location>
        <topology evidence="1">Single-pass membrane protein</topology>
    </subcellularLocation>
</comment>
<keyword evidence="6 8" id="KW-0472">Membrane</keyword>
<evidence type="ECO:0000313" key="10">
    <source>
        <dbReference type="EMBL" id="BBP01711.1"/>
    </source>
</evidence>
<accession>A0A809RS60</accession>
<dbReference type="InterPro" id="IPR018704">
    <property type="entry name" value="SecYEG/CpoB_TPR"/>
</dbReference>
<feature type="domain" description="Ancillary SecYEG translocon subunit/Cell division coordinator CpoB TPR" evidence="9">
    <location>
        <begin position="15"/>
        <end position="208"/>
    </location>
</feature>
<evidence type="ECO:0000256" key="7">
    <source>
        <dbReference type="ARBA" id="ARBA00023186"/>
    </source>
</evidence>
<dbReference type="InterPro" id="IPR026039">
    <property type="entry name" value="YfgM"/>
</dbReference>
<gene>
    <name evidence="10" type="ORF">SFSGTM_24190</name>
</gene>